<comment type="caution">
    <text evidence="1">The sequence shown here is derived from an EMBL/GenBank/DDBJ whole genome shotgun (WGS) entry which is preliminary data.</text>
</comment>
<dbReference type="Proteomes" id="UP000811365">
    <property type="component" value="Unassembled WGS sequence"/>
</dbReference>
<protein>
    <submittedName>
        <fullName evidence="1">Uncharacterized protein</fullName>
    </submittedName>
</protein>
<reference evidence="1" key="1">
    <citation type="submission" date="2021-02" db="EMBL/GenBank/DDBJ databases">
        <title>Infant gut strain persistence is associated with maternal origin, phylogeny, and functional potential including surface adhesion and iron acquisition.</title>
        <authorList>
            <person name="Lou Y.C."/>
        </authorList>
    </citation>
    <scope>NUCLEOTIDE SEQUENCE</scope>
    <source>
        <strain evidence="1">L2_039_000G1_dasL2_039_000G1_maxbin2.maxbin.077</strain>
    </source>
</reference>
<evidence type="ECO:0000313" key="2">
    <source>
        <dbReference type="Proteomes" id="UP000811365"/>
    </source>
</evidence>
<dbReference type="EMBL" id="JAGZYH010000022">
    <property type="protein sequence ID" value="MBS6621880.1"/>
    <property type="molecule type" value="Genomic_DNA"/>
</dbReference>
<organism evidence="1 2">
    <name type="scientific">Faecalibacterium prausnitzii</name>
    <dbReference type="NCBI Taxonomy" id="853"/>
    <lineage>
        <taxon>Bacteria</taxon>
        <taxon>Bacillati</taxon>
        <taxon>Bacillota</taxon>
        <taxon>Clostridia</taxon>
        <taxon>Eubacteriales</taxon>
        <taxon>Oscillospiraceae</taxon>
        <taxon>Faecalibacterium</taxon>
    </lineage>
</organism>
<dbReference type="AlphaFoldDB" id="A0A9E1GK84"/>
<sequence>MIYAALFCMPFSIPKYEFAAGTAVRNVVQDLMTPEDASRMAQALYDAADPVCR</sequence>
<proteinExistence type="predicted"/>
<evidence type="ECO:0000313" key="1">
    <source>
        <dbReference type="EMBL" id="MBS6621880.1"/>
    </source>
</evidence>
<name>A0A9E1GK84_9FIRM</name>
<dbReference type="RefSeq" id="WP_223386630.1">
    <property type="nucleotide sequence ID" value="NZ_CP065376.1"/>
</dbReference>
<accession>A0A9E1GK84</accession>
<gene>
    <name evidence="1" type="ORF">KH315_06945</name>
</gene>